<comment type="caution">
    <text evidence="2">The sequence shown here is derived from an EMBL/GenBank/DDBJ whole genome shotgun (WGS) entry which is preliminary data.</text>
</comment>
<dbReference type="AlphaFoldDB" id="A0A8H7H0S5"/>
<keyword evidence="1" id="KW-0812">Transmembrane</keyword>
<gene>
    <name evidence="2" type="ORF">RHS04_08865</name>
</gene>
<feature type="transmembrane region" description="Helical" evidence="1">
    <location>
        <begin position="176"/>
        <end position="202"/>
    </location>
</feature>
<proteinExistence type="predicted"/>
<keyword evidence="1" id="KW-1133">Transmembrane helix</keyword>
<name>A0A8H7H0S5_9AGAM</name>
<evidence type="ECO:0000313" key="2">
    <source>
        <dbReference type="EMBL" id="KAF8669423.1"/>
    </source>
</evidence>
<feature type="transmembrane region" description="Helical" evidence="1">
    <location>
        <begin position="23"/>
        <end position="45"/>
    </location>
</feature>
<feature type="transmembrane region" description="Helical" evidence="1">
    <location>
        <begin position="214"/>
        <end position="237"/>
    </location>
</feature>
<evidence type="ECO:0000256" key="1">
    <source>
        <dbReference type="SAM" id="Phobius"/>
    </source>
</evidence>
<sequence>MSAQVQTAWVSRPVGGIPTTEDLAPSIIFTIAYAFLLPGIIYNFFFRKPRAWNTIQISTVIFAVERIAWCIIRVVQAAYPEKRGSGRLMEYMQATVGLGFIGISNDAISLLRCLLVNTTLPENGASKDRRAARKSYRYHCYVFELVFLASTIPGMVASSAYSSARFDQESADRNLYYLNVSAGVALALQLVTILACILAALIVKEIDRIRCLELAALTVLLLPVPTYRLCVLGIRTIDVFDPLSASARASFYIIHLIPEWICVSVLLGTNVRERFKTGKWGDHEKDETLRDKRLAKVTDEDNLPLHEIDRSRMA</sequence>
<feature type="transmembrane region" description="Helical" evidence="1">
    <location>
        <begin position="136"/>
        <end position="156"/>
    </location>
</feature>
<feature type="transmembrane region" description="Helical" evidence="1">
    <location>
        <begin position="249"/>
        <end position="269"/>
    </location>
</feature>
<organism evidence="2 3">
    <name type="scientific">Rhizoctonia solani</name>
    <dbReference type="NCBI Taxonomy" id="456999"/>
    <lineage>
        <taxon>Eukaryota</taxon>
        <taxon>Fungi</taxon>
        <taxon>Dikarya</taxon>
        <taxon>Basidiomycota</taxon>
        <taxon>Agaricomycotina</taxon>
        <taxon>Agaricomycetes</taxon>
        <taxon>Cantharellales</taxon>
        <taxon>Ceratobasidiaceae</taxon>
        <taxon>Rhizoctonia</taxon>
    </lineage>
</organism>
<dbReference type="Proteomes" id="UP000650582">
    <property type="component" value="Unassembled WGS sequence"/>
</dbReference>
<evidence type="ECO:0000313" key="3">
    <source>
        <dbReference type="Proteomes" id="UP000650582"/>
    </source>
</evidence>
<dbReference type="EMBL" id="JACYCC010000299">
    <property type="protein sequence ID" value="KAF8669423.1"/>
    <property type="molecule type" value="Genomic_DNA"/>
</dbReference>
<keyword evidence="1" id="KW-0472">Membrane</keyword>
<reference evidence="2" key="1">
    <citation type="submission" date="2020-09" db="EMBL/GenBank/DDBJ databases">
        <title>Comparative genome analyses of four rice-infecting Rhizoctonia solani isolates reveal extensive enrichment of homogalacturonan modification genes.</title>
        <authorList>
            <person name="Lee D.-Y."/>
            <person name="Jeon J."/>
            <person name="Kim K.-T."/>
            <person name="Cheong K."/>
            <person name="Song H."/>
            <person name="Choi G."/>
            <person name="Ko J."/>
            <person name="Opiyo S.O."/>
            <person name="Zuo S."/>
            <person name="Madhav S."/>
            <person name="Lee Y.-H."/>
            <person name="Wang G.-L."/>
        </authorList>
    </citation>
    <scope>NUCLEOTIDE SEQUENCE</scope>
    <source>
        <strain evidence="2">AG1-IA YN-7</strain>
    </source>
</reference>
<accession>A0A8H7H0S5</accession>
<protein>
    <submittedName>
        <fullName evidence="2">Uncharacterized protein</fullName>
    </submittedName>
</protein>